<dbReference type="Proteomes" id="UP001272097">
    <property type="component" value="Unassembled WGS sequence"/>
</dbReference>
<proteinExistence type="predicted"/>
<evidence type="ECO:0000313" key="2">
    <source>
        <dbReference type="Proteomes" id="UP001272097"/>
    </source>
</evidence>
<keyword evidence="2" id="KW-1185">Reference proteome</keyword>
<evidence type="ECO:0000313" key="1">
    <source>
        <dbReference type="EMBL" id="MDX8442537.1"/>
    </source>
</evidence>
<reference evidence="1 2" key="1">
    <citation type="submission" date="2023-08" db="EMBL/GenBank/DDBJ databases">
        <title>Implementing the SeqCode for naming new Mesorhizobium species isolated from Vachellia karroo root nodules.</title>
        <authorList>
            <person name="Van Lill M."/>
        </authorList>
    </citation>
    <scope>NUCLEOTIDE SEQUENCE [LARGE SCALE GENOMIC DNA]</scope>
    <source>
        <strain evidence="1 2">VK3E</strain>
    </source>
</reference>
<gene>
    <name evidence="1" type="ORF">RFM51_23425</name>
</gene>
<organism evidence="1 2">
    <name type="scientific">Mesorhizobium australafricanum</name>
    <dbReference type="NCBI Taxonomy" id="3072311"/>
    <lineage>
        <taxon>Bacteria</taxon>
        <taxon>Pseudomonadati</taxon>
        <taxon>Pseudomonadota</taxon>
        <taxon>Alphaproteobacteria</taxon>
        <taxon>Hyphomicrobiales</taxon>
        <taxon>Phyllobacteriaceae</taxon>
        <taxon>Mesorhizobium</taxon>
    </lineage>
</organism>
<evidence type="ECO:0008006" key="3">
    <source>
        <dbReference type="Google" id="ProtNLM"/>
    </source>
</evidence>
<dbReference type="EMBL" id="JAVIIS010000041">
    <property type="protein sequence ID" value="MDX8442537.1"/>
    <property type="molecule type" value="Genomic_DNA"/>
</dbReference>
<sequence length="167" mass="19089">MRKLRSPQWRNTKGIFVSVDLTPQEAMKRLEQHFGSREEMLVHQLTALSVSGQPTDVTFFKRKPILNVRVSTKLGAGRIYGLEDRLPQLLRRIEFSNGTTASLAEIWTIHPMPMEGFSQADLDAVDLAQAEERVGPGGETLRKMIRDTYHCKSRSEVDYLLRRYIAS</sequence>
<protein>
    <recommendedName>
        <fullName evidence="3">CYTH domain-containing protein</fullName>
    </recommendedName>
</protein>
<dbReference type="RefSeq" id="WP_320216536.1">
    <property type="nucleotide sequence ID" value="NZ_JAVIIS010000041.1"/>
</dbReference>
<name>A0ABU4X5X4_9HYPH</name>
<comment type="caution">
    <text evidence="1">The sequence shown here is derived from an EMBL/GenBank/DDBJ whole genome shotgun (WGS) entry which is preliminary data.</text>
</comment>
<accession>A0ABU4X5X4</accession>